<feature type="transmembrane region" description="Helical" evidence="1">
    <location>
        <begin position="112"/>
        <end position="131"/>
    </location>
</feature>
<dbReference type="Pfam" id="PF02517">
    <property type="entry name" value="Rce1-like"/>
    <property type="match status" value="1"/>
</dbReference>
<keyword evidence="1" id="KW-0812">Transmembrane</keyword>
<dbReference type="GO" id="GO:0004175">
    <property type="term" value="F:endopeptidase activity"/>
    <property type="evidence" value="ECO:0007669"/>
    <property type="project" value="UniProtKB-ARBA"/>
</dbReference>
<dbReference type="RefSeq" id="WP_012109958.1">
    <property type="nucleotide sequence ID" value="NC_009719.1"/>
</dbReference>
<reference evidence="3 4" key="1">
    <citation type="journal article" date="2011" name="Stand. Genomic Sci.">
        <title>Complete genome sequence of Parvibaculum lavamentivorans type strain (DS-1(T)).</title>
        <authorList>
            <person name="Schleheck D."/>
            <person name="Weiss M."/>
            <person name="Pitluck S."/>
            <person name="Bruce D."/>
            <person name="Land M.L."/>
            <person name="Han S."/>
            <person name="Saunders E."/>
            <person name="Tapia R."/>
            <person name="Detter C."/>
            <person name="Brettin T."/>
            <person name="Han J."/>
            <person name="Woyke T."/>
            <person name="Goodwin L."/>
            <person name="Pennacchio L."/>
            <person name="Nolan M."/>
            <person name="Cook A.M."/>
            <person name="Kjelleberg S."/>
            <person name="Thomas T."/>
        </authorList>
    </citation>
    <scope>NUCLEOTIDE SEQUENCE [LARGE SCALE GENOMIC DNA]</scope>
    <source>
        <strain evidence="4">DS-1 / DSM 13023 / NCIMB 13966</strain>
    </source>
</reference>
<keyword evidence="1" id="KW-1133">Transmembrane helix</keyword>
<dbReference type="InterPro" id="IPR003675">
    <property type="entry name" value="Rce1/LyrA-like_dom"/>
</dbReference>
<dbReference type="eggNOG" id="COG1266">
    <property type="taxonomic scope" value="Bacteria"/>
</dbReference>
<keyword evidence="1" id="KW-0472">Membrane</keyword>
<dbReference type="EMBL" id="CP000774">
    <property type="protein sequence ID" value="ABS62702.1"/>
    <property type="molecule type" value="Genomic_DNA"/>
</dbReference>
<protein>
    <submittedName>
        <fullName evidence="3">Abortive infection protein</fullName>
    </submittedName>
</protein>
<feature type="transmembrane region" description="Helical" evidence="1">
    <location>
        <begin position="175"/>
        <end position="194"/>
    </location>
</feature>
<dbReference type="HOGENOM" id="CLU_1132848_0_0_5"/>
<accession>A7HS19</accession>
<feature type="transmembrane region" description="Helical" evidence="1">
    <location>
        <begin position="137"/>
        <end position="155"/>
    </location>
</feature>
<feature type="transmembrane region" description="Helical" evidence="1">
    <location>
        <begin position="224"/>
        <end position="242"/>
    </location>
</feature>
<proteinExistence type="predicted"/>
<keyword evidence="4" id="KW-1185">Reference proteome</keyword>
<evidence type="ECO:0000256" key="1">
    <source>
        <dbReference type="SAM" id="Phobius"/>
    </source>
</evidence>
<sequence length="243" mass="25986">MLDGIDILWAYNMRMAPGLLAFALCLALLPRAAAGLRTALYIAIFILIRDAMTPAGLWSFEGLRISFFNEPMVLATLGVMSVLGVIFLVSVERDMRPLLVWRKGTLIEGGMVGLGAGLAIGIGAASLSGLSPMLWDFTPGFILGLVILAYGGNLLEEVLFRGYLQGRLEQIVTPVRAALLSGLVFAACHSYLAITVTNGGWPILAFTAIEGIACGFVRLRYGIWAATLTHGTAILLISMPMLV</sequence>
<evidence type="ECO:0000259" key="2">
    <source>
        <dbReference type="Pfam" id="PF02517"/>
    </source>
</evidence>
<gene>
    <name evidence="3" type="ordered locus">Plav_1080</name>
</gene>
<dbReference type="Proteomes" id="UP000006377">
    <property type="component" value="Chromosome"/>
</dbReference>
<feature type="domain" description="CAAX prenyl protease 2/Lysostaphin resistance protein A-like" evidence="2">
    <location>
        <begin position="140"/>
        <end position="232"/>
    </location>
</feature>
<feature type="transmembrane region" description="Helical" evidence="1">
    <location>
        <begin position="72"/>
        <end position="91"/>
    </location>
</feature>
<dbReference type="STRING" id="402881.Plav_1080"/>
<evidence type="ECO:0000313" key="4">
    <source>
        <dbReference type="Proteomes" id="UP000006377"/>
    </source>
</evidence>
<organism evidence="3 4">
    <name type="scientific">Parvibaculum lavamentivorans (strain DS-1 / DSM 13023 / NCIMB 13966)</name>
    <dbReference type="NCBI Taxonomy" id="402881"/>
    <lineage>
        <taxon>Bacteria</taxon>
        <taxon>Pseudomonadati</taxon>
        <taxon>Pseudomonadota</taxon>
        <taxon>Alphaproteobacteria</taxon>
        <taxon>Hyphomicrobiales</taxon>
        <taxon>Parvibaculaceae</taxon>
        <taxon>Parvibaculum</taxon>
    </lineage>
</organism>
<dbReference type="KEGG" id="pla:Plav_1080"/>
<dbReference type="AlphaFoldDB" id="A7HS19"/>
<name>A7HS19_PARL1</name>
<dbReference type="GO" id="GO:0080120">
    <property type="term" value="P:CAAX-box protein maturation"/>
    <property type="evidence" value="ECO:0007669"/>
    <property type="project" value="UniProtKB-ARBA"/>
</dbReference>
<dbReference type="OrthoDB" id="7171777at2"/>
<evidence type="ECO:0000313" key="3">
    <source>
        <dbReference type="EMBL" id="ABS62702.1"/>
    </source>
</evidence>